<dbReference type="AlphaFoldDB" id="A0AAU9YP54"/>
<dbReference type="SUPFAM" id="SSF143113">
    <property type="entry name" value="NAP-like"/>
    <property type="match status" value="1"/>
</dbReference>
<dbReference type="Pfam" id="PF00956">
    <property type="entry name" value="NAP"/>
    <property type="match status" value="1"/>
</dbReference>
<evidence type="ECO:0000256" key="1">
    <source>
        <dbReference type="ARBA" id="ARBA00009947"/>
    </source>
</evidence>
<evidence type="ECO:0000256" key="3">
    <source>
        <dbReference type="SAM" id="MobiDB-lite"/>
    </source>
</evidence>
<name>A0AAU9YP54_PHORO</name>
<protein>
    <submittedName>
        <fullName evidence="4">Tspyl3 protein</fullName>
    </submittedName>
</protein>
<dbReference type="GO" id="GO:0006334">
    <property type="term" value="P:nucleosome assembly"/>
    <property type="evidence" value="ECO:0007669"/>
    <property type="project" value="InterPro"/>
</dbReference>
<dbReference type="GO" id="GO:0005634">
    <property type="term" value="C:nucleus"/>
    <property type="evidence" value="ECO:0007669"/>
    <property type="project" value="InterPro"/>
</dbReference>
<evidence type="ECO:0000313" key="4">
    <source>
        <dbReference type="EMBL" id="CAH6777065.1"/>
    </source>
</evidence>
<feature type="region of interest" description="Disordered" evidence="3">
    <location>
        <begin position="51"/>
        <end position="105"/>
    </location>
</feature>
<keyword evidence="5" id="KW-1185">Reference proteome</keyword>
<dbReference type="Gene3D" id="3.30.1120.90">
    <property type="entry name" value="Nucleosome assembly protein"/>
    <property type="match status" value="1"/>
</dbReference>
<reference evidence="4" key="1">
    <citation type="submission" date="2022-06" db="EMBL/GenBank/DDBJ databases">
        <authorList>
            <person name="Andreotti S."/>
            <person name="Wyler E."/>
        </authorList>
    </citation>
    <scope>NUCLEOTIDE SEQUENCE</scope>
</reference>
<dbReference type="EMBL" id="CALSGD010000248">
    <property type="protein sequence ID" value="CAH6777065.1"/>
    <property type="molecule type" value="Genomic_DNA"/>
</dbReference>
<comment type="caution">
    <text evidence="4">The sequence shown here is derived from an EMBL/GenBank/DDBJ whole genome shotgun (WGS) entry which is preliminary data.</text>
</comment>
<accession>A0AAU9YP54</accession>
<organism evidence="4 5">
    <name type="scientific">Phodopus roborovskii</name>
    <name type="common">Roborovski's desert hamster</name>
    <name type="synonym">Cricetulus roborovskii</name>
    <dbReference type="NCBI Taxonomy" id="109678"/>
    <lineage>
        <taxon>Eukaryota</taxon>
        <taxon>Metazoa</taxon>
        <taxon>Chordata</taxon>
        <taxon>Craniata</taxon>
        <taxon>Vertebrata</taxon>
        <taxon>Euteleostomi</taxon>
        <taxon>Mammalia</taxon>
        <taxon>Eutheria</taxon>
        <taxon>Euarchontoglires</taxon>
        <taxon>Glires</taxon>
        <taxon>Rodentia</taxon>
        <taxon>Myomorpha</taxon>
        <taxon>Muroidea</taxon>
        <taxon>Cricetidae</taxon>
        <taxon>Cricetinae</taxon>
        <taxon>Phodopus</taxon>
    </lineage>
</organism>
<dbReference type="InterPro" id="IPR002164">
    <property type="entry name" value="NAP_family"/>
</dbReference>
<dbReference type="Proteomes" id="UP001152836">
    <property type="component" value="Unassembled WGS sequence"/>
</dbReference>
<dbReference type="InterPro" id="IPR037231">
    <property type="entry name" value="NAP-like_sf"/>
</dbReference>
<evidence type="ECO:0000313" key="5">
    <source>
        <dbReference type="Proteomes" id="UP001152836"/>
    </source>
</evidence>
<proteinExistence type="inferred from homology"/>
<dbReference type="PANTHER" id="PTHR11875">
    <property type="entry name" value="TESTIS-SPECIFIC Y-ENCODED PROTEIN"/>
    <property type="match status" value="1"/>
</dbReference>
<evidence type="ECO:0000256" key="2">
    <source>
        <dbReference type="RuleBase" id="RU003876"/>
    </source>
</evidence>
<sequence length="250" mass="28033">MSYCDNRLQSCGYSSGSARERWRAGEGMGILDPTVHPPPRQDQHVLLAPACSVPRDCPSDPAARPGTTPPAPENTRENPTSSVLNSRGLESRGSEDQGGPLVAEESVEVGEKLEVVVSLRPLDPLEVIQWELEAMSVQAYGLSAMISSRDEDMLGYLMNLEVRELRHTRTGCKFKFLFGSNLYFRNEMIVKEYDCRFSARVHTLPEANRVAQIVKDDLWPNPLQYYLLGQRSCRARPGFARWSPQAQPRP</sequence>
<gene>
    <name evidence="4" type="primary">Tspyl3</name>
    <name evidence="4" type="ORF">PHOROB_LOCUS1043</name>
</gene>
<comment type="similarity">
    <text evidence="1 2">Belongs to the nucleosome assembly protein (NAP) family.</text>
</comment>